<dbReference type="Gene3D" id="3.40.50.720">
    <property type="entry name" value="NAD(P)-binding Rossmann-like Domain"/>
    <property type="match status" value="1"/>
</dbReference>
<evidence type="ECO:0000313" key="3">
    <source>
        <dbReference type="Proteomes" id="UP000298030"/>
    </source>
</evidence>
<dbReference type="Pfam" id="PF13460">
    <property type="entry name" value="NAD_binding_10"/>
    <property type="match status" value="1"/>
</dbReference>
<dbReference type="InterPro" id="IPR051604">
    <property type="entry name" value="Ergot_Alk_Oxidoreductase"/>
</dbReference>
<comment type="caution">
    <text evidence="2">The sequence shown here is derived from an EMBL/GenBank/DDBJ whole genome shotgun (WGS) entry which is preliminary data.</text>
</comment>
<accession>A0A4Y7SWS1</accession>
<evidence type="ECO:0000259" key="1">
    <source>
        <dbReference type="Pfam" id="PF13460"/>
    </source>
</evidence>
<dbReference type="Gene3D" id="3.90.25.10">
    <property type="entry name" value="UDP-galactose 4-epimerase, domain 1"/>
    <property type="match status" value="1"/>
</dbReference>
<reference evidence="2 3" key="1">
    <citation type="journal article" date="2019" name="Nat. Ecol. Evol.">
        <title>Megaphylogeny resolves global patterns of mushroom evolution.</title>
        <authorList>
            <person name="Varga T."/>
            <person name="Krizsan K."/>
            <person name="Foldi C."/>
            <person name="Dima B."/>
            <person name="Sanchez-Garcia M."/>
            <person name="Sanchez-Ramirez S."/>
            <person name="Szollosi G.J."/>
            <person name="Szarkandi J.G."/>
            <person name="Papp V."/>
            <person name="Albert L."/>
            <person name="Andreopoulos W."/>
            <person name="Angelini C."/>
            <person name="Antonin V."/>
            <person name="Barry K.W."/>
            <person name="Bougher N.L."/>
            <person name="Buchanan P."/>
            <person name="Buyck B."/>
            <person name="Bense V."/>
            <person name="Catcheside P."/>
            <person name="Chovatia M."/>
            <person name="Cooper J."/>
            <person name="Damon W."/>
            <person name="Desjardin D."/>
            <person name="Finy P."/>
            <person name="Geml J."/>
            <person name="Haridas S."/>
            <person name="Hughes K."/>
            <person name="Justo A."/>
            <person name="Karasinski D."/>
            <person name="Kautmanova I."/>
            <person name="Kiss B."/>
            <person name="Kocsube S."/>
            <person name="Kotiranta H."/>
            <person name="LaButti K.M."/>
            <person name="Lechner B.E."/>
            <person name="Liimatainen K."/>
            <person name="Lipzen A."/>
            <person name="Lukacs Z."/>
            <person name="Mihaltcheva S."/>
            <person name="Morgado L.N."/>
            <person name="Niskanen T."/>
            <person name="Noordeloos M.E."/>
            <person name="Ohm R.A."/>
            <person name="Ortiz-Santana B."/>
            <person name="Ovrebo C."/>
            <person name="Racz N."/>
            <person name="Riley R."/>
            <person name="Savchenko A."/>
            <person name="Shiryaev A."/>
            <person name="Soop K."/>
            <person name="Spirin V."/>
            <person name="Szebenyi C."/>
            <person name="Tomsovsky M."/>
            <person name="Tulloss R.E."/>
            <person name="Uehling J."/>
            <person name="Grigoriev I.V."/>
            <person name="Vagvolgyi C."/>
            <person name="Papp T."/>
            <person name="Martin F.M."/>
            <person name="Miettinen O."/>
            <person name="Hibbett D.S."/>
            <person name="Nagy L.G."/>
        </authorList>
    </citation>
    <scope>NUCLEOTIDE SEQUENCE [LARGE SCALE GENOMIC DNA]</scope>
    <source>
        <strain evidence="2 3">FP101781</strain>
    </source>
</reference>
<keyword evidence="3" id="KW-1185">Reference proteome</keyword>
<dbReference type="Proteomes" id="UP000298030">
    <property type="component" value="Unassembled WGS sequence"/>
</dbReference>
<dbReference type="OrthoDB" id="419598at2759"/>
<feature type="domain" description="NAD(P)-binding" evidence="1">
    <location>
        <begin position="7"/>
        <end position="182"/>
    </location>
</feature>
<dbReference type="PANTHER" id="PTHR43162:SF1">
    <property type="entry name" value="PRESTALK A DIFFERENTIATION PROTEIN A"/>
    <property type="match status" value="1"/>
</dbReference>
<gene>
    <name evidence="2" type="ORF">FA13DRAFT_1795934</name>
</gene>
<dbReference type="STRING" id="71717.A0A4Y7SWS1"/>
<sequence>MATLILGGGSQIGLRLAELLGEARKPVVFGSRSGARIPAGTPSVKFDWDDPTTFDAAFALGQKVDYVYLIGPTDFNPLPKVKPFIDLAVAKGAKRFVILSAGGDHSEKGPDSKEMGKIHTYLDEQGLDYVALRPTWFSENLSRYYAYGVKANNLIENVVEKGPVGFIAVEDIAATAFKAITDVESLPSREPILVGPDLVSYQDVAAILTEVLGRKITYKVISVEEKIKRYEQLGLPEELATILAQVEKSLDDGFDVRLAVDPRALRGKLGIREWIEKNKAAFI</sequence>
<evidence type="ECO:0000313" key="2">
    <source>
        <dbReference type="EMBL" id="TEB26078.1"/>
    </source>
</evidence>
<name>A0A4Y7SWS1_COPMI</name>
<dbReference type="InterPro" id="IPR036291">
    <property type="entry name" value="NAD(P)-bd_dom_sf"/>
</dbReference>
<dbReference type="PANTHER" id="PTHR43162">
    <property type="match status" value="1"/>
</dbReference>
<organism evidence="2 3">
    <name type="scientific">Coprinellus micaceus</name>
    <name type="common">Glistening ink-cap mushroom</name>
    <name type="synonym">Coprinus micaceus</name>
    <dbReference type="NCBI Taxonomy" id="71717"/>
    <lineage>
        <taxon>Eukaryota</taxon>
        <taxon>Fungi</taxon>
        <taxon>Dikarya</taxon>
        <taxon>Basidiomycota</taxon>
        <taxon>Agaricomycotina</taxon>
        <taxon>Agaricomycetes</taxon>
        <taxon>Agaricomycetidae</taxon>
        <taxon>Agaricales</taxon>
        <taxon>Agaricineae</taxon>
        <taxon>Psathyrellaceae</taxon>
        <taxon>Coprinellus</taxon>
    </lineage>
</organism>
<proteinExistence type="predicted"/>
<dbReference type="InterPro" id="IPR016040">
    <property type="entry name" value="NAD(P)-bd_dom"/>
</dbReference>
<dbReference type="EMBL" id="QPFP01000051">
    <property type="protein sequence ID" value="TEB26078.1"/>
    <property type="molecule type" value="Genomic_DNA"/>
</dbReference>
<protein>
    <submittedName>
        <fullName evidence="2">Ergot alkaloid A</fullName>
    </submittedName>
</protein>
<dbReference type="SUPFAM" id="SSF51735">
    <property type="entry name" value="NAD(P)-binding Rossmann-fold domains"/>
    <property type="match status" value="1"/>
</dbReference>
<dbReference type="AlphaFoldDB" id="A0A4Y7SWS1"/>